<dbReference type="AlphaFoldDB" id="A0A6L3ZHE4"/>
<dbReference type="OrthoDB" id="1467940at2"/>
<name>A0A6L3ZHE4_9FLAO</name>
<keyword evidence="1" id="KW-1133">Transmembrane helix</keyword>
<organism evidence="2 3">
    <name type="scientific">Phaeocystidibacter marisrubri</name>
    <dbReference type="NCBI Taxonomy" id="1577780"/>
    <lineage>
        <taxon>Bacteria</taxon>
        <taxon>Pseudomonadati</taxon>
        <taxon>Bacteroidota</taxon>
        <taxon>Flavobacteriia</taxon>
        <taxon>Flavobacteriales</taxon>
        <taxon>Phaeocystidibacteraceae</taxon>
        <taxon>Phaeocystidibacter</taxon>
    </lineage>
</organism>
<feature type="transmembrane region" description="Helical" evidence="1">
    <location>
        <begin position="96"/>
        <end position="112"/>
    </location>
</feature>
<reference evidence="2 3" key="1">
    <citation type="submission" date="2019-10" db="EMBL/GenBank/DDBJ databases">
        <title>Genome sequence of Phaeocystidibacter marisrubri JCM30614 (type strain).</title>
        <authorList>
            <person name="Bowman J.P."/>
        </authorList>
    </citation>
    <scope>NUCLEOTIDE SEQUENCE [LARGE SCALE GENOMIC DNA]</scope>
    <source>
        <strain evidence="2 3">JCM 30614</strain>
    </source>
</reference>
<dbReference type="Proteomes" id="UP000484164">
    <property type="component" value="Unassembled WGS sequence"/>
</dbReference>
<keyword evidence="3" id="KW-1185">Reference proteome</keyword>
<dbReference type="RefSeq" id="WP_151691845.1">
    <property type="nucleotide sequence ID" value="NZ_BMGX01000002.1"/>
</dbReference>
<evidence type="ECO:0000313" key="2">
    <source>
        <dbReference type="EMBL" id="KAB2817274.1"/>
    </source>
</evidence>
<keyword evidence="1" id="KW-0812">Transmembrane</keyword>
<evidence type="ECO:0000256" key="1">
    <source>
        <dbReference type="SAM" id="Phobius"/>
    </source>
</evidence>
<protein>
    <submittedName>
        <fullName evidence="2">Uncharacterized protein</fullName>
    </submittedName>
</protein>
<sequence>MLIQIATLFLFIVAVLAILAVYAYKVGLHLQLIQIEKHMEPGRIMDIVFFDFKNADERKLRVEAFLRYPLMFPVVIEEDDNDEVVQLKKKIKNSNYGLYLLLIALIILNAMNA</sequence>
<comment type="caution">
    <text evidence="2">The sequence shown here is derived from an EMBL/GenBank/DDBJ whole genome shotgun (WGS) entry which is preliminary data.</text>
</comment>
<feature type="transmembrane region" description="Helical" evidence="1">
    <location>
        <begin position="6"/>
        <end position="24"/>
    </location>
</feature>
<gene>
    <name evidence="2" type="ORF">F8C82_02465</name>
</gene>
<proteinExistence type="predicted"/>
<accession>A0A6L3ZHE4</accession>
<dbReference type="EMBL" id="WBVQ01000001">
    <property type="protein sequence ID" value="KAB2817274.1"/>
    <property type="molecule type" value="Genomic_DNA"/>
</dbReference>
<evidence type="ECO:0000313" key="3">
    <source>
        <dbReference type="Proteomes" id="UP000484164"/>
    </source>
</evidence>
<keyword evidence="1" id="KW-0472">Membrane</keyword>